<gene>
    <name evidence="1" type="ORF">D6T63_16510</name>
</gene>
<dbReference type="AlphaFoldDB" id="A0A3A5M224"/>
<dbReference type="OrthoDB" id="4377018at2"/>
<name>A0A3A5M224_9MICC</name>
<dbReference type="Proteomes" id="UP000272560">
    <property type="component" value="Unassembled WGS sequence"/>
</dbReference>
<evidence type="ECO:0000313" key="1">
    <source>
        <dbReference type="EMBL" id="RJT76205.1"/>
    </source>
</evidence>
<dbReference type="EMBL" id="QZVT01000012">
    <property type="protein sequence ID" value="RJT76205.1"/>
    <property type="molecule type" value="Genomic_DNA"/>
</dbReference>
<proteinExistence type="predicted"/>
<accession>A0A3A5M224</accession>
<keyword evidence="2" id="KW-1185">Reference proteome</keyword>
<sequence length="76" mass="8615">MFFLFGLTTRENLQFTRSATCHYCGLHAPQQVILRKTKLSVFFIPLLTLKRTRLQVCTNCGGTSRLSGSEQRALAH</sequence>
<comment type="caution">
    <text evidence="1">The sequence shown here is derived from an EMBL/GenBank/DDBJ whole genome shotgun (WGS) entry which is preliminary data.</text>
</comment>
<evidence type="ECO:0000313" key="2">
    <source>
        <dbReference type="Proteomes" id="UP000272560"/>
    </source>
</evidence>
<reference evidence="1 2" key="1">
    <citation type="submission" date="2018-09" db="EMBL/GenBank/DDBJ databases">
        <title>Novel species of Arthrobacter.</title>
        <authorList>
            <person name="Liu Q."/>
            <person name="Xin Y.-H."/>
        </authorList>
    </citation>
    <scope>NUCLEOTIDE SEQUENCE [LARGE SCALE GENOMIC DNA]</scope>
    <source>
        <strain evidence="1 2">Hz2</strain>
    </source>
</reference>
<protein>
    <submittedName>
        <fullName evidence="1">Zinc-ribbon domain-containing protein</fullName>
    </submittedName>
</protein>
<dbReference type="RefSeq" id="WP_120150154.1">
    <property type="nucleotide sequence ID" value="NZ_QZVT01000012.1"/>
</dbReference>
<organism evidence="1 2">
    <name type="scientific">Arthrobacter cheniae</name>
    <dbReference type="NCBI Taxonomy" id="1258888"/>
    <lineage>
        <taxon>Bacteria</taxon>
        <taxon>Bacillati</taxon>
        <taxon>Actinomycetota</taxon>
        <taxon>Actinomycetes</taxon>
        <taxon>Micrococcales</taxon>
        <taxon>Micrococcaceae</taxon>
        <taxon>Arthrobacter</taxon>
    </lineage>
</organism>